<organism evidence="1 2">
    <name type="scientific">Electrophorus voltai</name>
    <dbReference type="NCBI Taxonomy" id="2609070"/>
    <lineage>
        <taxon>Eukaryota</taxon>
        <taxon>Metazoa</taxon>
        <taxon>Chordata</taxon>
        <taxon>Craniata</taxon>
        <taxon>Vertebrata</taxon>
        <taxon>Euteleostomi</taxon>
        <taxon>Actinopterygii</taxon>
        <taxon>Neopterygii</taxon>
        <taxon>Teleostei</taxon>
        <taxon>Ostariophysi</taxon>
        <taxon>Gymnotiformes</taxon>
        <taxon>Gymnotoidei</taxon>
        <taxon>Gymnotidae</taxon>
        <taxon>Electrophorus</taxon>
    </lineage>
</organism>
<dbReference type="EMBL" id="JAROKS010000020">
    <property type="protein sequence ID" value="KAK1791329.1"/>
    <property type="molecule type" value="Genomic_DNA"/>
</dbReference>
<feature type="non-terminal residue" evidence="1">
    <location>
        <position position="1"/>
    </location>
</feature>
<dbReference type="PANTHER" id="PTHR46114">
    <property type="entry name" value="APPLE DOMAIN-CONTAINING PROTEIN"/>
    <property type="match status" value="1"/>
</dbReference>
<keyword evidence="2" id="KW-1185">Reference proteome</keyword>
<dbReference type="PANTHER" id="PTHR46114:SF2">
    <property type="entry name" value="CULLIN N-TERMINAL DOMAIN-CONTAINING PROTEIN"/>
    <property type="match status" value="1"/>
</dbReference>
<accession>A0AAD9DSQ0</accession>
<protein>
    <submittedName>
        <fullName evidence="1">Uncharacterized protein</fullName>
    </submittedName>
</protein>
<gene>
    <name evidence="1" type="ORF">P4O66_013345</name>
</gene>
<dbReference type="AlphaFoldDB" id="A0AAD9DSQ0"/>
<name>A0AAD9DSQ0_9TELE</name>
<proteinExistence type="predicted"/>
<evidence type="ECO:0000313" key="2">
    <source>
        <dbReference type="Proteomes" id="UP001239994"/>
    </source>
</evidence>
<comment type="caution">
    <text evidence="1">The sequence shown here is derived from an EMBL/GenBank/DDBJ whole genome shotgun (WGS) entry which is preliminary data.</text>
</comment>
<dbReference type="Proteomes" id="UP001239994">
    <property type="component" value="Unassembled WGS sequence"/>
</dbReference>
<reference evidence="1" key="1">
    <citation type="submission" date="2023-03" db="EMBL/GenBank/DDBJ databases">
        <title>Electrophorus voltai genome.</title>
        <authorList>
            <person name="Bian C."/>
        </authorList>
    </citation>
    <scope>NUCLEOTIDE SEQUENCE</scope>
    <source>
        <strain evidence="1">CB-2022</strain>
        <tissue evidence="1">Muscle</tissue>
    </source>
</reference>
<sequence>MIIRKLILTSVKRHMKQLLDCLEYSKYGWHICSDLKVVALLMGLQLGYTKYCCFLCEWDNRACSLYYVKKDWLPRKCLKIGEKNVQHSALAEPDKILLPPLHIKLGLMKNLVKAMDRNGSVFKYLSEKFPRISEAKIKEGIFVGPQICQLFIDEKFDYVLKGDEKKAWDAFRLVSTNFLGNVRAGNYEEL</sequence>
<evidence type="ECO:0000313" key="1">
    <source>
        <dbReference type="EMBL" id="KAK1791329.1"/>
    </source>
</evidence>